<proteinExistence type="predicted"/>
<dbReference type="EnsemblFungi" id="FOXG_11031T0">
    <property type="protein sequence ID" value="FOXG_11031P0"/>
    <property type="gene ID" value="FOXG_11031"/>
</dbReference>
<name>A0A0D2Y429_FUSOF</name>
<reference evidence="2" key="1">
    <citation type="journal article" date="2012" name="Mol. Plant Microbe Interact.">
        <title>A highly conserved effector in Fusarium oxysporum is required for full virulence on Arabidopsis.</title>
        <authorList>
            <person name="Thatcher L.F."/>
            <person name="Gardiner D.M."/>
            <person name="Kazan K."/>
            <person name="Manners J."/>
        </authorList>
    </citation>
    <scope>NUCLEOTIDE SEQUENCE [LARGE SCALE GENOMIC DNA]</scope>
    <source>
        <strain evidence="2">Fo5176</strain>
    </source>
</reference>
<protein>
    <submittedName>
        <fullName evidence="1">Uncharacterized protein</fullName>
    </submittedName>
</protein>
<dbReference type="Proteomes" id="UP000002489">
    <property type="component" value="Unassembled WGS sequence"/>
</dbReference>
<sequence>MAGKMTKGMWFNPIVIDDEPSVTPDVSNPPAHFTNNLDIIKLEDTTPAIHTAPAVYTAPAASTNALASTTIYPSVRYGTMRTRHQLCRLLEDVFNTLASEFHKKIDQAYGQFCLKFSTTQQQYLNQLQPILASGNCFSTCTQIFPSENLTQVMQLMLAKCRETTSLGTIPYAVLPTPAKVAIVQFETPGIDHEYHGTEAPGMMYPSVFVREFMEG</sequence>
<evidence type="ECO:0000313" key="2">
    <source>
        <dbReference type="Proteomes" id="UP000002489"/>
    </source>
</evidence>
<accession>A0A0D2Y429</accession>
<evidence type="ECO:0000313" key="1">
    <source>
        <dbReference type="EnsemblFungi" id="FOXG_11031P0"/>
    </source>
</evidence>
<organism evidence="1 2">
    <name type="scientific">Fusarium oxysporum (strain Fo5176)</name>
    <name type="common">Fusarium vascular wilt</name>
    <dbReference type="NCBI Taxonomy" id="660025"/>
    <lineage>
        <taxon>Eukaryota</taxon>
        <taxon>Fungi</taxon>
        <taxon>Dikarya</taxon>
        <taxon>Ascomycota</taxon>
        <taxon>Pezizomycotina</taxon>
        <taxon>Sordariomycetes</taxon>
        <taxon>Hypocreomycetidae</taxon>
        <taxon>Hypocreales</taxon>
        <taxon>Nectriaceae</taxon>
        <taxon>Fusarium</taxon>
        <taxon>Fusarium oxysporum species complex</taxon>
    </lineage>
</organism>
<reference evidence="1" key="2">
    <citation type="submission" date="2025-08" db="UniProtKB">
        <authorList>
            <consortium name="EnsemblFungi"/>
        </authorList>
    </citation>
    <scope>IDENTIFICATION</scope>
    <source>
        <strain evidence="1">4287 / CBS 123668 / FGSC 9935 / NRRL 34936</strain>
    </source>
</reference>
<dbReference type="AlphaFoldDB" id="A0A0D2Y429"/>